<dbReference type="CDD" id="cd00293">
    <property type="entry name" value="USP-like"/>
    <property type="match status" value="1"/>
</dbReference>
<accession>A0A4Q9DIW4</accession>
<evidence type="ECO:0000256" key="1">
    <source>
        <dbReference type="ARBA" id="ARBA00008791"/>
    </source>
</evidence>
<dbReference type="Gene3D" id="3.40.50.620">
    <property type="entry name" value="HUPs"/>
    <property type="match status" value="1"/>
</dbReference>
<protein>
    <submittedName>
        <fullName evidence="3">Universal stress protein</fullName>
    </submittedName>
</protein>
<keyword evidence="4" id="KW-1185">Reference proteome</keyword>
<dbReference type="InterPro" id="IPR006015">
    <property type="entry name" value="Universal_stress_UspA"/>
</dbReference>
<evidence type="ECO:0000259" key="2">
    <source>
        <dbReference type="Pfam" id="PF00582"/>
    </source>
</evidence>
<gene>
    <name evidence="3" type="ORF">EYB31_32605</name>
</gene>
<dbReference type="PANTHER" id="PTHR31964">
    <property type="entry name" value="ADENINE NUCLEOTIDE ALPHA HYDROLASES-LIKE SUPERFAMILY PROTEIN"/>
    <property type="match status" value="1"/>
</dbReference>
<dbReference type="InterPro" id="IPR006016">
    <property type="entry name" value="UspA"/>
</dbReference>
<reference evidence="3 4" key="1">
    <citation type="submission" date="2019-02" db="EMBL/GenBank/DDBJ databases">
        <title>Paenibacillus sp. nov., isolated from surface-sterilized tissue of Thalictrum simplex L.</title>
        <authorList>
            <person name="Tuo L."/>
        </authorList>
    </citation>
    <scope>NUCLEOTIDE SEQUENCE [LARGE SCALE GENOMIC DNA]</scope>
    <source>
        <strain evidence="3 4">N2SHLJ1</strain>
    </source>
</reference>
<dbReference type="Pfam" id="PF00582">
    <property type="entry name" value="Usp"/>
    <property type="match status" value="1"/>
</dbReference>
<evidence type="ECO:0000313" key="4">
    <source>
        <dbReference type="Proteomes" id="UP000293142"/>
    </source>
</evidence>
<dbReference type="SUPFAM" id="SSF52402">
    <property type="entry name" value="Adenine nucleotide alpha hydrolases-like"/>
    <property type="match status" value="1"/>
</dbReference>
<organism evidence="3 4">
    <name type="scientific">Paenibacillus thalictri</name>
    <dbReference type="NCBI Taxonomy" id="2527873"/>
    <lineage>
        <taxon>Bacteria</taxon>
        <taxon>Bacillati</taxon>
        <taxon>Bacillota</taxon>
        <taxon>Bacilli</taxon>
        <taxon>Bacillales</taxon>
        <taxon>Paenibacillaceae</taxon>
        <taxon>Paenibacillus</taxon>
    </lineage>
</organism>
<evidence type="ECO:0000313" key="3">
    <source>
        <dbReference type="EMBL" id="TBL70764.1"/>
    </source>
</evidence>
<proteinExistence type="inferred from homology"/>
<comment type="similarity">
    <text evidence="1">Belongs to the universal stress protein A family.</text>
</comment>
<name>A0A4Q9DIW4_9BACL</name>
<dbReference type="InterPro" id="IPR014729">
    <property type="entry name" value="Rossmann-like_a/b/a_fold"/>
</dbReference>
<dbReference type="Proteomes" id="UP000293142">
    <property type="component" value="Unassembled WGS sequence"/>
</dbReference>
<comment type="caution">
    <text evidence="3">The sequence shown here is derived from an EMBL/GenBank/DDBJ whole genome shotgun (WGS) entry which is preliminary data.</text>
</comment>
<dbReference type="PRINTS" id="PR01438">
    <property type="entry name" value="UNVRSLSTRESS"/>
</dbReference>
<dbReference type="PANTHER" id="PTHR31964:SF113">
    <property type="entry name" value="USPA DOMAIN-CONTAINING PROTEIN"/>
    <property type="match status" value="1"/>
</dbReference>
<dbReference type="OrthoDB" id="9777884at2"/>
<feature type="domain" description="UspA" evidence="2">
    <location>
        <begin position="22"/>
        <end position="161"/>
    </location>
</feature>
<sequence length="161" mass="17399">MPRTCYNGGRPQEGKMMIMFCKNLLLAYDGSEHAKQALQNVKELGGLISGLKVHVLYAAPFPTTTVASSYYAIADEERSFRVQQGEKAVAEAAEALQSHAEVITHVEEGIIGETIVEYANEHGCDLIVIGSRGLSGIKELVLGSVSHYVAQHASMPVLIVK</sequence>
<dbReference type="AlphaFoldDB" id="A0A4Q9DIW4"/>
<dbReference type="EMBL" id="SIRE01000030">
    <property type="protein sequence ID" value="TBL70764.1"/>
    <property type="molecule type" value="Genomic_DNA"/>
</dbReference>